<protein>
    <recommendedName>
        <fullName evidence="4">Secreted protein</fullName>
    </recommendedName>
</protein>
<evidence type="ECO:0008006" key="4">
    <source>
        <dbReference type="Google" id="ProtNLM"/>
    </source>
</evidence>
<evidence type="ECO:0000313" key="3">
    <source>
        <dbReference type="Proteomes" id="UP001589610"/>
    </source>
</evidence>
<sequence length="93" mass="9758">MTVVRVAALLTALAVQLLLPTAAHADSHYVCTDGTRFQLSQTLGYHVLATGCTGSGEESPVTIVISSGYYAGEHFCEQLLAQGPTLVSGMRCT</sequence>
<evidence type="ECO:0000313" key="2">
    <source>
        <dbReference type="EMBL" id="MFB9679412.1"/>
    </source>
</evidence>
<evidence type="ECO:0000256" key="1">
    <source>
        <dbReference type="SAM" id="SignalP"/>
    </source>
</evidence>
<reference evidence="2 3" key="1">
    <citation type="submission" date="2024-09" db="EMBL/GenBank/DDBJ databases">
        <authorList>
            <person name="Sun Q."/>
            <person name="Mori K."/>
        </authorList>
    </citation>
    <scope>NUCLEOTIDE SEQUENCE [LARGE SCALE GENOMIC DNA]</scope>
    <source>
        <strain evidence="2 3">JCM 3028</strain>
    </source>
</reference>
<accession>A0ABV5TK88</accession>
<gene>
    <name evidence="2" type="ORF">ACFFRH_28360</name>
</gene>
<organism evidence="2 3">
    <name type="scientific">Streptosporangium vulgare</name>
    <dbReference type="NCBI Taxonomy" id="46190"/>
    <lineage>
        <taxon>Bacteria</taxon>
        <taxon>Bacillati</taxon>
        <taxon>Actinomycetota</taxon>
        <taxon>Actinomycetes</taxon>
        <taxon>Streptosporangiales</taxon>
        <taxon>Streptosporangiaceae</taxon>
        <taxon>Streptosporangium</taxon>
    </lineage>
</organism>
<keyword evidence="3" id="KW-1185">Reference proteome</keyword>
<feature type="chain" id="PRO_5046319332" description="Secreted protein" evidence="1">
    <location>
        <begin position="26"/>
        <end position="93"/>
    </location>
</feature>
<dbReference type="Proteomes" id="UP001589610">
    <property type="component" value="Unassembled WGS sequence"/>
</dbReference>
<keyword evidence="1" id="KW-0732">Signal</keyword>
<dbReference type="RefSeq" id="WP_386160823.1">
    <property type="nucleotide sequence ID" value="NZ_JBHMBS010000015.1"/>
</dbReference>
<proteinExistence type="predicted"/>
<name>A0ABV5TK88_9ACTN</name>
<comment type="caution">
    <text evidence="2">The sequence shown here is derived from an EMBL/GenBank/DDBJ whole genome shotgun (WGS) entry which is preliminary data.</text>
</comment>
<dbReference type="EMBL" id="JBHMBS010000015">
    <property type="protein sequence ID" value="MFB9679412.1"/>
    <property type="molecule type" value="Genomic_DNA"/>
</dbReference>
<feature type="signal peptide" evidence="1">
    <location>
        <begin position="1"/>
        <end position="25"/>
    </location>
</feature>